<name>A0A917SVB7_9RHOB</name>
<dbReference type="AlphaFoldDB" id="A0A917SVB7"/>
<dbReference type="Proteomes" id="UP000649829">
    <property type="component" value="Unassembled WGS sequence"/>
</dbReference>
<sequence>MDDDIRTSAEAAEDAAIPRRHDTHSDPNAPTDGPRALTAKPVKAKSPAEWAYERLILYIQNFEKMLDAEHEVAIGFTGSDAGVMRIEGMGFFDPDIVTFYGTGTDGARAQLVQHVSQLNVMLRALPKPQGAKEPQRIGFRLAADLERETGEDTAE</sequence>
<comment type="caution">
    <text evidence="2">The sequence shown here is derived from an EMBL/GenBank/DDBJ whole genome shotgun (WGS) entry which is preliminary data.</text>
</comment>
<accession>A0A917SVB7</accession>
<organism evidence="2 3">
    <name type="scientific">Pseudooceanicola nanhaiensis</name>
    <dbReference type="NCBI Taxonomy" id="375761"/>
    <lineage>
        <taxon>Bacteria</taxon>
        <taxon>Pseudomonadati</taxon>
        <taxon>Pseudomonadota</taxon>
        <taxon>Alphaproteobacteria</taxon>
        <taxon>Rhodobacterales</taxon>
        <taxon>Paracoccaceae</taxon>
        <taxon>Pseudooceanicola</taxon>
    </lineage>
</organism>
<protein>
    <submittedName>
        <fullName evidence="2">Uncharacterized protein</fullName>
    </submittedName>
</protein>
<gene>
    <name evidence="2" type="ORF">GCM10011534_21550</name>
</gene>
<reference evidence="2" key="1">
    <citation type="journal article" date="2014" name="Int. J. Syst. Evol. Microbiol.">
        <title>Complete genome sequence of Corynebacterium casei LMG S-19264T (=DSM 44701T), isolated from a smear-ripened cheese.</title>
        <authorList>
            <consortium name="US DOE Joint Genome Institute (JGI-PGF)"/>
            <person name="Walter F."/>
            <person name="Albersmeier A."/>
            <person name="Kalinowski J."/>
            <person name="Ruckert C."/>
        </authorList>
    </citation>
    <scope>NUCLEOTIDE SEQUENCE</scope>
    <source>
        <strain evidence="2">CGMCC 1.6293</strain>
    </source>
</reference>
<dbReference type="RefSeq" id="WP_028287940.1">
    <property type="nucleotide sequence ID" value="NZ_BMLF01000001.1"/>
</dbReference>
<evidence type="ECO:0000313" key="3">
    <source>
        <dbReference type="Proteomes" id="UP000649829"/>
    </source>
</evidence>
<dbReference type="InterPro" id="IPR046171">
    <property type="entry name" value="DUF6173"/>
</dbReference>
<reference evidence="2" key="2">
    <citation type="submission" date="2020-09" db="EMBL/GenBank/DDBJ databases">
        <authorList>
            <person name="Sun Q."/>
            <person name="Zhou Y."/>
        </authorList>
    </citation>
    <scope>NUCLEOTIDE SEQUENCE</scope>
    <source>
        <strain evidence="2">CGMCC 1.6293</strain>
    </source>
</reference>
<keyword evidence="3" id="KW-1185">Reference proteome</keyword>
<evidence type="ECO:0000313" key="2">
    <source>
        <dbReference type="EMBL" id="GGL99401.1"/>
    </source>
</evidence>
<dbReference type="Pfam" id="PF19670">
    <property type="entry name" value="DUF6173"/>
    <property type="match status" value="1"/>
</dbReference>
<dbReference type="EMBL" id="BMLF01000001">
    <property type="protein sequence ID" value="GGL99401.1"/>
    <property type="molecule type" value="Genomic_DNA"/>
</dbReference>
<feature type="region of interest" description="Disordered" evidence="1">
    <location>
        <begin position="1"/>
        <end position="41"/>
    </location>
</feature>
<feature type="compositionally biased region" description="Basic and acidic residues" evidence="1">
    <location>
        <begin position="16"/>
        <end position="25"/>
    </location>
</feature>
<proteinExistence type="predicted"/>
<evidence type="ECO:0000256" key="1">
    <source>
        <dbReference type="SAM" id="MobiDB-lite"/>
    </source>
</evidence>